<dbReference type="PROSITE" id="PS00108">
    <property type="entry name" value="PROTEIN_KINASE_ST"/>
    <property type="match status" value="1"/>
</dbReference>
<dbReference type="Gene3D" id="1.10.510.10">
    <property type="entry name" value="Transferase(Phosphotransferase) domain 1"/>
    <property type="match status" value="1"/>
</dbReference>
<keyword evidence="3" id="KW-1185">Reference proteome</keyword>
<organism evidence="2 3">
    <name type="scientific">Macleaya cordata</name>
    <name type="common">Five-seeded plume-poppy</name>
    <name type="synonym">Bocconia cordata</name>
    <dbReference type="NCBI Taxonomy" id="56857"/>
    <lineage>
        <taxon>Eukaryota</taxon>
        <taxon>Viridiplantae</taxon>
        <taxon>Streptophyta</taxon>
        <taxon>Embryophyta</taxon>
        <taxon>Tracheophyta</taxon>
        <taxon>Spermatophyta</taxon>
        <taxon>Magnoliopsida</taxon>
        <taxon>Ranunculales</taxon>
        <taxon>Papaveraceae</taxon>
        <taxon>Papaveroideae</taxon>
        <taxon>Macleaya</taxon>
    </lineage>
</organism>
<dbReference type="AlphaFoldDB" id="A0A200QTD3"/>
<sequence>MASSLPSPTATYLKQNPKFSWISPSKPLSRNHISLTNPSTRKPGSCNAILGSISEDLLKHSLHIDESLALLPFLKSGFLQFERVFGELPEVEKWWILVFGGLSWVYLTARPGVLIGAIDAYLLAPLQLGFDSILGRRNLKRTDFVIENRLGEGSFGVVYSGVIVPKNVSVEDRVQKRGRALEFDERFKEKVILKKVKVGIQGAEECGDFEEWFNYRLSRAAPETCAEFLGSFVADKTNSQFTKGGKWLVWKFEGDTNLADYMKDRNFPLNLESVMFGRVLQGVESMERNALIIKQIMRQIITSLKKIHDTGIVHRDVKPANLVVTRKGQIKLIDFGAATDLRIGKNYVPDRTLLDPDFCPPELYVLPEETPKPPPEPIAALLSPIVWQLNSPDLFDMYSVGITLLQMAIPTLRSTAGLKNFNSELKAVGYDLKKWREVTRSRPDFRLLDLDSGRGWDLATKLISERGFLRRGRLSASAALRHPYFLLGGDQAAAVLSKLSLSK</sequence>
<evidence type="ECO:0000313" key="3">
    <source>
        <dbReference type="Proteomes" id="UP000195402"/>
    </source>
</evidence>
<dbReference type="GO" id="GO:0005524">
    <property type="term" value="F:ATP binding"/>
    <property type="evidence" value="ECO:0007669"/>
    <property type="project" value="InterPro"/>
</dbReference>
<protein>
    <submittedName>
        <fullName evidence="2">Protein kinase domain</fullName>
    </submittedName>
</protein>
<proteinExistence type="predicted"/>
<dbReference type="InParanoid" id="A0A200QTD3"/>
<evidence type="ECO:0000259" key="1">
    <source>
        <dbReference type="PROSITE" id="PS50011"/>
    </source>
</evidence>
<gene>
    <name evidence="2" type="ORF">BVC80_1767g26</name>
</gene>
<dbReference type="FunCoup" id="A0A200QTD3">
    <property type="interactions" value="1667"/>
</dbReference>
<accession>A0A200QTD3</accession>
<feature type="domain" description="Protein kinase" evidence="1">
    <location>
        <begin position="144"/>
        <end position="485"/>
    </location>
</feature>
<dbReference type="PANTHER" id="PTHR46699">
    <property type="entry name" value="SERINE/THREONINE-PROTEIN KINASE STN8, CHLOROPLASTIC-RELATED"/>
    <property type="match status" value="1"/>
</dbReference>
<comment type="caution">
    <text evidence="2">The sequence shown here is derived from an EMBL/GenBank/DDBJ whole genome shotgun (WGS) entry which is preliminary data.</text>
</comment>
<dbReference type="OMA" id="FTKGEKW"/>
<evidence type="ECO:0000313" key="2">
    <source>
        <dbReference type="EMBL" id="OVA13703.1"/>
    </source>
</evidence>
<dbReference type="InterPro" id="IPR008271">
    <property type="entry name" value="Ser/Thr_kinase_AS"/>
</dbReference>
<reference evidence="2 3" key="1">
    <citation type="journal article" date="2017" name="Mol. Plant">
        <title>The Genome of Medicinal Plant Macleaya cordata Provides New Insights into Benzylisoquinoline Alkaloids Metabolism.</title>
        <authorList>
            <person name="Liu X."/>
            <person name="Liu Y."/>
            <person name="Huang P."/>
            <person name="Ma Y."/>
            <person name="Qing Z."/>
            <person name="Tang Q."/>
            <person name="Cao H."/>
            <person name="Cheng P."/>
            <person name="Zheng Y."/>
            <person name="Yuan Z."/>
            <person name="Zhou Y."/>
            <person name="Liu J."/>
            <person name="Tang Z."/>
            <person name="Zhuo Y."/>
            <person name="Zhang Y."/>
            <person name="Yu L."/>
            <person name="Huang J."/>
            <person name="Yang P."/>
            <person name="Peng Q."/>
            <person name="Zhang J."/>
            <person name="Jiang W."/>
            <person name="Zhang Z."/>
            <person name="Lin K."/>
            <person name="Ro D.K."/>
            <person name="Chen X."/>
            <person name="Xiong X."/>
            <person name="Shang Y."/>
            <person name="Huang S."/>
            <person name="Zeng J."/>
        </authorList>
    </citation>
    <scope>NUCLEOTIDE SEQUENCE [LARGE SCALE GENOMIC DNA]</scope>
    <source>
        <strain evidence="3">cv. BLH2017</strain>
        <tissue evidence="2">Root</tissue>
    </source>
</reference>
<dbReference type="Pfam" id="PF00069">
    <property type="entry name" value="Pkinase"/>
    <property type="match status" value="1"/>
</dbReference>
<dbReference type="PROSITE" id="PS50011">
    <property type="entry name" value="PROTEIN_KINASE_DOM"/>
    <property type="match status" value="1"/>
</dbReference>
<dbReference type="InterPro" id="IPR011009">
    <property type="entry name" value="Kinase-like_dom_sf"/>
</dbReference>
<dbReference type="SUPFAM" id="SSF56112">
    <property type="entry name" value="Protein kinase-like (PK-like)"/>
    <property type="match status" value="1"/>
</dbReference>
<dbReference type="Proteomes" id="UP000195402">
    <property type="component" value="Unassembled WGS sequence"/>
</dbReference>
<dbReference type="EMBL" id="MVGT01001100">
    <property type="protein sequence ID" value="OVA13703.1"/>
    <property type="molecule type" value="Genomic_DNA"/>
</dbReference>
<dbReference type="SMART" id="SM00220">
    <property type="entry name" value="S_TKc"/>
    <property type="match status" value="1"/>
</dbReference>
<name>A0A200QTD3_MACCD</name>
<dbReference type="OrthoDB" id="10252171at2759"/>
<keyword evidence="2" id="KW-0808">Transferase</keyword>
<dbReference type="STRING" id="56857.A0A200QTD3"/>
<dbReference type="PANTHER" id="PTHR46699:SF1">
    <property type="entry name" value="SERINE_THREONINE-PROTEIN KINASE STN8, CHLOROPLASTIC"/>
    <property type="match status" value="1"/>
</dbReference>
<dbReference type="InterPro" id="IPR000719">
    <property type="entry name" value="Prot_kinase_dom"/>
</dbReference>
<dbReference type="GO" id="GO:0004672">
    <property type="term" value="F:protein kinase activity"/>
    <property type="evidence" value="ECO:0007669"/>
    <property type="project" value="InterPro"/>
</dbReference>
<keyword evidence="2" id="KW-0418">Kinase</keyword>
<dbReference type="Gene3D" id="3.30.200.20">
    <property type="entry name" value="Phosphorylase Kinase, domain 1"/>
    <property type="match status" value="1"/>
</dbReference>